<dbReference type="EMBL" id="JAUIZM010000004">
    <property type="protein sequence ID" value="KAK1388259.1"/>
    <property type="molecule type" value="Genomic_DNA"/>
</dbReference>
<accession>A0AAD8INK1</accession>
<evidence type="ECO:0000256" key="2">
    <source>
        <dbReference type="ARBA" id="ARBA00023002"/>
    </source>
</evidence>
<keyword evidence="2" id="KW-0560">Oxidoreductase</keyword>
<dbReference type="GO" id="GO:0016616">
    <property type="term" value="F:oxidoreductase activity, acting on the CH-OH group of donors, NAD or NADP as acceptor"/>
    <property type="evidence" value="ECO:0007669"/>
    <property type="project" value="TreeGrafter"/>
</dbReference>
<evidence type="ECO:0000313" key="4">
    <source>
        <dbReference type="Proteomes" id="UP001237642"/>
    </source>
</evidence>
<dbReference type="AlphaFoldDB" id="A0AAD8INK1"/>
<evidence type="ECO:0000256" key="1">
    <source>
        <dbReference type="ARBA" id="ARBA00022857"/>
    </source>
</evidence>
<keyword evidence="1" id="KW-0521">NADP</keyword>
<proteinExistence type="predicted"/>
<sequence length="133" mass="15537">MTEMRRNIEIRRLKFGSFTDLIWHKLKRNYLLQCITLLDTKNHLASSRLSLSNKVEGDEAAQRATSLPILLCHGRELVEPAVKVFHSWPSGKVKDETCWSDKEYCRTTNNWYCFSKTEAELEAWEFAKKNGIN</sequence>
<reference evidence="3" key="2">
    <citation type="submission" date="2023-05" db="EMBL/GenBank/DDBJ databases">
        <authorList>
            <person name="Schelkunov M.I."/>
        </authorList>
    </citation>
    <scope>NUCLEOTIDE SEQUENCE</scope>
    <source>
        <strain evidence="3">Hsosn_3</strain>
        <tissue evidence="3">Leaf</tissue>
    </source>
</reference>
<dbReference type="Gene3D" id="3.40.50.720">
    <property type="entry name" value="NAD(P)-binding Rossmann-like Domain"/>
    <property type="match status" value="1"/>
</dbReference>
<dbReference type="PANTHER" id="PTHR10366:SF776">
    <property type="entry name" value="NAD(P)-BINDING ROSSMANN-FOLD SUPERFAMILY PROTEIN"/>
    <property type="match status" value="1"/>
</dbReference>
<comment type="caution">
    <text evidence="3">The sequence shown here is derived from an EMBL/GenBank/DDBJ whole genome shotgun (WGS) entry which is preliminary data.</text>
</comment>
<dbReference type="InterPro" id="IPR050425">
    <property type="entry name" value="NAD(P)_dehydrat-like"/>
</dbReference>
<reference evidence="3" key="1">
    <citation type="submission" date="2023-02" db="EMBL/GenBank/DDBJ databases">
        <title>Genome of toxic invasive species Heracleum sosnowskyi carries increased number of genes despite the absence of recent whole-genome duplications.</title>
        <authorList>
            <person name="Schelkunov M."/>
            <person name="Shtratnikova V."/>
            <person name="Makarenko M."/>
            <person name="Klepikova A."/>
            <person name="Omelchenko D."/>
            <person name="Novikova G."/>
            <person name="Obukhova E."/>
            <person name="Bogdanov V."/>
            <person name="Penin A."/>
            <person name="Logacheva M."/>
        </authorList>
    </citation>
    <scope>NUCLEOTIDE SEQUENCE</scope>
    <source>
        <strain evidence="3">Hsosn_3</strain>
        <tissue evidence="3">Leaf</tissue>
    </source>
</reference>
<evidence type="ECO:0000313" key="3">
    <source>
        <dbReference type="EMBL" id="KAK1388259.1"/>
    </source>
</evidence>
<name>A0AAD8INK1_9APIA</name>
<dbReference type="PANTHER" id="PTHR10366">
    <property type="entry name" value="NAD DEPENDENT EPIMERASE/DEHYDRATASE"/>
    <property type="match status" value="1"/>
</dbReference>
<gene>
    <name evidence="3" type="ORF">POM88_016437</name>
</gene>
<dbReference type="Proteomes" id="UP001237642">
    <property type="component" value="Unassembled WGS sequence"/>
</dbReference>
<keyword evidence="4" id="KW-1185">Reference proteome</keyword>
<organism evidence="3 4">
    <name type="scientific">Heracleum sosnowskyi</name>
    <dbReference type="NCBI Taxonomy" id="360622"/>
    <lineage>
        <taxon>Eukaryota</taxon>
        <taxon>Viridiplantae</taxon>
        <taxon>Streptophyta</taxon>
        <taxon>Embryophyta</taxon>
        <taxon>Tracheophyta</taxon>
        <taxon>Spermatophyta</taxon>
        <taxon>Magnoliopsida</taxon>
        <taxon>eudicotyledons</taxon>
        <taxon>Gunneridae</taxon>
        <taxon>Pentapetalae</taxon>
        <taxon>asterids</taxon>
        <taxon>campanulids</taxon>
        <taxon>Apiales</taxon>
        <taxon>Apiaceae</taxon>
        <taxon>Apioideae</taxon>
        <taxon>apioid superclade</taxon>
        <taxon>Tordylieae</taxon>
        <taxon>Tordyliinae</taxon>
        <taxon>Heracleum</taxon>
    </lineage>
</organism>
<protein>
    <submittedName>
        <fullName evidence="3">Uncharacterized protein</fullName>
    </submittedName>
</protein>